<evidence type="ECO:0000256" key="7">
    <source>
        <dbReference type="ARBA" id="ARBA00047899"/>
    </source>
</evidence>
<reference evidence="11" key="1">
    <citation type="submission" date="2023-01" db="EMBL/GenBank/DDBJ databases">
        <title>Exophiala dermititidis isolated from Cystic Fibrosis Patient.</title>
        <authorList>
            <person name="Kurbessoian T."/>
            <person name="Crocker A."/>
            <person name="Murante D."/>
            <person name="Hogan D.A."/>
            <person name="Stajich J.E."/>
        </authorList>
    </citation>
    <scope>NUCLEOTIDE SEQUENCE</scope>
    <source>
        <strain evidence="11">Ex8</strain>
    </source>
</reference>
<evidence type="ECO:0000256" key="1">
    <source>
        <dbReference type="ARBA" id="ARBA00012513"/>
    </source>
</evidence>
<dbReference type="InterPro" id="IPR000719">
    <property type="entry name" value="Prot_kinase_dom"/>
</dbReference>
<keyword evidence="5" id="KW-0418">Kinase</keyword>
<name>A0AAN6EJP8_EXODE</name>
<keyword evidence="6" id="KW-0067">ATP-binding</keyword>
<sequence length="667" mass="74545">MPFINALSRKRRPSSPQRPTTPARWPTSQLSKLPKLDHILFDGTASNSIESTSTGRSKVSVTSQIKRGVSSIKTILGLGDRYSDSSIRHHPEAVFTSTQTHLLGNEHNGAQPLRIRLTALADGSDARRDSFASTLQDTSTCRNDEEFNFLTPEWTGTTCHKPAQRSLRRSQSAPGLQRRITQKFQQAFGNPTVVRRSELRSRLSAQTLAHDAALAEVNLTQQSSTPSTVNSGSTSPGARLTSTPMTSEPVTPKSIAHRGSMNSFDFDRQTYFAEARLTPIPETAIMPPLTIRTVESAAAAKVFFEMHFNSLFNGDAPRAVRRRELELKLRQHHLSPNSQYRARKATTTNQAKAARGVAVGGFKVVSVLGKGSFGVVRLVKAKGSGDDSVAAEGVRRKCLETKSSRISLKSPVKAPPASVIRNRREFAKGRKEVFAMKVIRKSDMIRNGQEGHLRAERDFLVAAEGSRWIIPLMAAFQDRKHLYLVMEYCIGGDFLGLLIRRNVLSEEVTKWYVAEMILCVEEAHRMRWIHRDVKPDNFLIAVDGHLKISDFGLAFDGEWTHDQKFYHQNRHFLLEQLGIDLEGDEQDKQEREEAQAKQSPPGAAACAGFSKHNKERQPSQEEPAVGEPILDWRNRSQRRRLARSVVGTSQYMAPEVIRGDMYDGRCD</sequence>
<feature type="region of interest" description="Disordered" evidence="9">
    <location>
        <begin position="584"/>
        <end position="633"/>
    </location>
</feature>
<dbReference type="GO" id="GO:0005524">
    <property type="term" value="F:ATP binding"/>
    <property type="evidence" value="ECO:0007669"/>
    <property type="project" value="UniProtKB-KW"/>
</dbReference>
<dbReference type="EC" id="2.7.11.1" evidence="1"/>
<dbReference type="InterPro" id="IPR011009">
    <property type="entry name" value="Kinase-like_dom_sf"/>
</dbReference>
<evidence type="ECO:0000256" key="2">
    <source>
        <dbReference type="ARBA" id="ARBA00022527"/>
    </source>
</evidence>
<evidence type="ECO:0000256" key="8">
    <source>
        <dbReference type="ARBA" id="ARBA00048679"/>
    </source>
</evidence>
<dbReference type="InterPro" id="IPR050236">
    <property type="entry name" value="Ser_Thr_kinase_AGC"/>
</dbReference>
<dbReference type="Gene3D" id="3.30.200.20">
    <property type="entry name" value="Phosphorylase Kinase, domain 1"/>
    <property type="match status" value="2"/>
</dbReference>
<accession>A0AAN6EJP8</accession>
<evidence type="ECO:0000256" key="9">
    <source>
        <dbReference type="SAM" id="MobiDB-lite"/>
    </source>
</evidence>
<dbReference type="PANTHER" id="PTHR24356:SF400">
    <property type="entry name" value="SERINE_THREONINE-PROTEIN KINASE CBK1"/>
    <property type="match status" value="1"/>
</dbReference>
<comment type="catalytic activity">
    <reaction evidence="8">
        <text>L-seryl-[protein] + ATP = O-phospho-L-seryl-[protein] + ADP + H(+)</text>
        <dbReference type="Rhea" id="RHEA:17989"/>
        <dbReference type="Rhea" id="RHEA-COMP:9863"/>
        <dbReference type="Rhea" id="RHEA-COMP:11604"/>
        <dbReference type="ChEBI" id="CHEBI:15378"/>
        <dbReference type="ChEBI" id="CHEBI:29999"/>
        <dbReference type="ChEBI" id="CHEBI:30616"/>
        <dbReference type="ChEBI" id="CHEBI:83421"/>
        <dbReference type="ChEBI" id="CHEBI:456216"/>
        <dbReference type="EC" id="2.7.11.1"/>
    </reaction>
</comment>
<dbReference type="Pfam" id="PF00069">
    <property type="entry name" value="Pkinase"/>
    <property type="match status" value="1"/>
</dbReference>
<evidence type="ECO:0000256" key="3">
    <source>
        <dbReference type="ARBA" id="ARBA00022679"/>
    </source>
</evidence>
<evidence type="ECO:0000313" key="11">
    <source>
        <dbReference type="EMBL" id="KAJ8986512.1"/>
    </source>
</evidence>
<keyword evidence="4" id="KW-0547">Nucleotide-binding</keyword>
<keyword evidence="3" id="KW-0808">Transferase</keyword>
<feature type="compositionally biased region" description="Basic and acidic residues" evidence="9">
    <location>
        <begin position="586"/>
        <end position="595"/>
    </location>
</feature>
<proteinExistence type="predicted"/>
<evidence type="ECO:0000256" key="6">
    <source>
        <dbReference type="ARBA" id="ARBA00022840"/>
    </source>
</evidence>
<dbReference type="PROSITE" id="PS50011">
    <property type="entry name" value="PROTEIN_KINASE_DOM"/>
    <property type="match status" value="1"/>
</dbReference>
<feature type="region of interest" description="Disordered" evidence="9">
    <location>
        <begin position="219"/>
        <end position="260"/>
    </location>
</feature>
<evidence type="ECO:0000256" key="5">
    <source>
        <dbReference type="ARBA" id="ARBA00022777"/>
    </source>
</evidence>
<protein>
    <recommendedName>
        <fullName evidence="1">non-specific serine/threonine protein kinase</fullName>
        <ecNumber evidence="1">2.7.11.1</ecNumber>
    </recommendedName>
</protein>
<dbReference type="AlphaFoldDB" id="A0AAN6EJP8"/>
<dbReference type="PANTHER" id="PTHR24356">
    <property type="entry name" value="SERINE/THREONINE-PROTEIN KINASE"/>
    <property type="match status" value="1"/>
</dbReference>
<comment type="caution">
    <text evidence="11">The sequence shown here is derived from an EMBL/GenBank/DDBJ whole genome shotgun (WGS) entry which is preliminary data.</text>
</comment>
<dbReference type="GO" id="GO:0004674">
    <property type="term" value="F:protein serine/threonine kinase activity"/>
    <property type="evidence" value="ECO:0007669"/>
    <property type="project" value="UniProtKB-KW"/>
</dbReference>
<feature type="compositionally biased region" description="Polar residues" evidence="9">
    <location>
        <begin position="219"/>
        <end position="249"/>
    </location>
</feature>
<dbReference type="SMART" id="SM00220">
    <property type="entry name" value="S_TKc"/>
    <property type="match status" value="1"/>
</dbReference>
<dbReference type="Gene3D" id="1.10.510.10">
    <property type="entry name" value="Transferase(Phosphotransferase) domain 1"/>
    <property type="match status" value="1"/>
</dbReference>
<dbReference type="GO" id="GO:0035556">
    <property type="term" value="P:intracellular signal transduction"/>
    <property type="evidence" value="ECO:0007669"/>
    <property type="project" value="TreeGrafter"/>
</dbReference>
<gene>
    <name evidence="11" type="ORF">HRR80_009422</name>
</gene>
<dbReference type="EMBL" id="JAJGCB010000036">
    <property type="protein sequence ID" value="KAJ8986512.1"/>
    <property type="molecule type" value="Genomic_DNA"/>
</dbReference>
<evidence type="ECO:0000313" key="12">
    <source>
        <dbReference type="Proteomes" id="UP001161757"/>
    </source>
</evidence>
<evidence type="ECO:0000259" key="10">
    <source>
        <dbReference type="PROSITE" id="PS50011"/>
    </source>
</evidence>
<evidence type="ECO:0000256" key="4">
    <source>
        <dbReference type="ARBA" id="ARBA00022741"/>
    </source>
</evidence>
<keyword evidence="2" id="KW-0723">Serine/threonine-protein kinase</keyword>
<comment type="catalytic activity">
    <reaction evidence="7">
        <text>L-threonyl-[protein] + ATP = O-phospho-L-threonyl-[protein] + ADP + H(+)</text>
        <dbReference type="Rhea" id="RHEA:46608"/>
        <dbReference type="Rhea" id="RHEA-COMP:11060"/>
        <dbReference type="Rhea" id="RHEA-COMP:11605"/>
        <dbReference type="ChEBI" id="CHEBI:15378"/>
        <dbReference type="ChEBI" id="CHEBI:30013"/>
        <dbReference type="ChEBI" id="CHEBI:30616"/>
        <dbReference type="ChEBI" id="CHEBI:61977"/>
        <dbReference type="ChEBI" id="CHEBI:456216"/>
        <dbReference type="EC" id="2.7.11.1"/>
    </reaction>
</comment>
<dbReference type="SUPFAM" id="SSF56112">
    <property type="entry name" value="Protein kinase-like (PK-like)"/>
    <property type="match status" value="1"/>
</dbReference>
<organism evidence="11 12">
    <name type="scientific">Exophiala dermatitidis</name>
    <name type="common">Black yeast-like fungus</name>
    <name type="synonym">Wangiella dermatitidis</name>
    <dbReference type="NCBI Taxonomy" id="5970"/>
    <lineage>
        <taxon>Eukaryota</taxon>
        <taxon>Fungi</taxon>
        <taxon>Dikarya</taxon>
        <taxon>Ascomycota</taxon>
        <taxon>Pezizomycotina</taxon>
        <taxon>Eurotiomycetes</taxon>
        <taxon>Chaetothyriomycetidae</taxon>
        <taxon>Chaetothyriales</taxon>
        <taxon>Herpotrichiellaceae</taxon>
        <taxon>Exophiala</taxon>
    </lineage>
</organism>
<feature type="domain" description="Protein kinase" evidence="10">
    <location>
        <begin position="362"/>
        <end position="667"/>
    </location>
</feature>
<dbReference type="Proteomes" id="UP001161757">
    <property type="component" value="Unassembled WGS sequence"/>
</dbReference>
<feature type="region of interest" description="Disordered" evidence="9">
    <location>
        <begin position="1"/>
        <end position="29"/>
    </location>
</feature>